<gene>
    <name evidence="1" type="ORF">L1049_016300</name>
</gene>
<evidence type="ECO:0000313" key="1">
    <source>
        <dbReference type="EMBL" id="KAK9287858.1"/>
    </source>
</evidence>
<comment type="caution">
    <text evidence="1">The sequence shown here is derived from an EMBL/GenBank/DDBJ whole genome shotgun (WGS) entry which is preliminary data.</text>
</comment>
<accession>A0AAP0X6Q4</accession>
<evidence type="ECO:0000313" key="2">
    <source>
        <dbReference type="Proteomes" id="UP001415857"/>
    </source>
</evidence>
<dbReference type="AlphaFoldDB" id="A0AAP0X6Q4"/>
<protein>
    <submittedName>
        <fullName evidence="1">Uncharacterized protein</fullName>
    </submittedName>
</protein>
<dbReference type="Proteomes" id="UP001415857">
    <property type="component" value="Unassembled WGS sequence"/>
</dbReference>
<dbReference type="EMBL" id="JBBPBK010000003">
    <property type="protein sequence ID" value="KAK9287858.1"/>
    <property type="molecule type" value="Genomic_DNA"/>
</dbReference>
<name>A0AAP0X6Q4_LIQFO</name>
<reference evidence="1 2" key="1">
    <citation type="journal article" date="2024" name="Plant J.">
        <title>Genome sequences and population genomics reveal climatic adaptation and genomic divergence between two closely related sweetgum species.</title>
        <authorList>
            <person name="Xu W.Q."/>
            <person name="Ren C.Q."/>
            <person name="Zhang X.Y."/>
            <person name="Comes H.P."/>
            <person name="Liu X.H."/>
            <person name="Li Y.G."/>
            <person name="Kettle C.J."/>
            <person name="Jalonen R."/>
            <person name="Gaisberger H."/>
            <person name="Ma Y.Z."/>
            <person name="Qiu Y.X."/>
        </authorList>
    </citation>
    <scope>NUCLEOTIDE SEQUENCE [LARGE SCALE GENOMIC DNA]</scope>
    <source>
        <strain evidence="1">Hangzhou</strain>
    </source>
</reference>
<organism evidence="1 2">
    <name type="scientific">Liquidambar formosana</name>
    <name type="common">Formosan gum</name>
    <dbReference type="NCBI Taxonomy" id="63359"/>
    <lineage>
        <taxon>Eukaryota</taxon>
        <taxon>Viridiplantae</taxon>
        <taxon>Streptophyta</taxon>
        <taxon>Embryophyta</taxon>
        <taxon>Tracheophyta</taxon>
        <taxon>Spermatophyta</taxon>
        <taxon>Magnoliopsida</taxon>
        <taxon>eudicotyledons</taxon>
        <taxon>Gunneridae</taxon>
        <taxon>Pentapetalae</taxon>
        <taxon>Saxifragales</taxon>
        <taxon>Altingiaceae</taxon>
        <taxon>Liquidambar</taxon>
    </lineage>
</organism>
<keyword evidence="2" id="KW-1185">Reference proteome</keyword>
<proteinExistence type="predicted"/>
<sequence>MYPGSIGAGGRDESIVILRVTILSPGLQLCKKLWVSLAVGLSRFNTTEVLS</sequence>